<proteinExistence type="predicted"/>
<reference evidence="1 2" key="1">
    <citation type="journal article" date="2024" name="G3 (Bethesda)">
        <title>Genome assembly of Hibiscus sabdariffa L. provides insights into metabolisms of medicinal natural products.</title>
        <authorList>
            <person name="Kim T."/>
        </authorList>
    </citation>
    <scope>NUCLEOTIDE SEQUENCE [LARGE SCALE GENOMIC DNA]</scope>
    <source>
        <strain evidence="1">TK-2024</strain>
        <tissue evidence="1">Old leaves</tissue>
    </source>
</reference>
<gene>
    <name evidence="1" type="ORF">V6N12_051275</name>
</gene>
<sequence>MDTAITLVEMPARVHLTREVGHWTYGYHLDDRLYEELLVSVFDILDEGKLTKDMEEILELFARELEIVRNLNEIDVSEILVGASVKENVMASMMNVNDFVMSLALCSPKVINDGVTTARAIELSNAMENVGDSLKERKQQGFLREEIEKDDLEKFSSLKAEPK</sequence>
<name>A0ABR2GFX8_9ROSI</name>
<accession>A0ABR2GFX8</accession>
<dbReference type="EMBL" id="JBBPBM010000001">
    <property type="protein sequence ID" value="KAK8601442.1"/>
    <property type="molecule type" value="Genomic_DNA"/>
</dbReference>
<dbReference type="PANTHER" id="PTHR31280:SF2">
    <property type="entry name" value="PROTEIN UNC-13 HOMOLOG"/>
    <property type="match status" value="1"/>
</dbReference>
<keyword evidence="2" id="KW-1185">Reference proteome</keyword>
<dbReference type="PANTHER" id="PTHR31280">
    <property type="entry name" value="PROTEIN UNC-13 HOMOLOG"/>
    <property type="match status" value="1"/>
</dbReference>
<comment type="caution">
    <text evidence="1">The sequence shown here is derived from an EMBL/GenBank/DDBJ whole genome shotgun (WGS) entry which is preliminary data.</text>
</comment>
<evidence type="ECO:0000313" key="1">
    <source>
        <dbReference type="EMBL" id="KAK8601442.1"/>
    </source>
</evidence>
<protein>
    <submittedName>
        <fullName evidence="1">Uncharacterized protein</fullName>
    </submittedName>
</protein>
<dbReference type="InterPro" id="IPR008528">
    <property type="entry name" value="unc-13_homologue"/>
</dbReference>
<organism evidence="1 2">
    <name type="scientific">Hibiscus sabdariffa</name>
    <name type="common">roselle</name>
    <dbReference type="NCBI Taxonomy" id="183260"/>
    <lineage>
        <taxon>Eukaryota</taxon>
        <taxon>Viridiplantae</taxon>
        <taxon>Streptophyta</taxon>
        <taxon>Embryophyta</taxon>
        <taxon>Tracheophyta</taxon>
        <taxon>Spermatophyta</taxon>
        <taxon>Magnoliopsida</taxon>
        <taxon>eudicotyledons</taxon>
        <taxon>Gunneridae</taxon>
        <taxon>Pentapetalae</taxon>
        <taxon>rosids</taxon>
        <taxon>malvids</taxon>
        <taxon>Malvales</taxon>
        <taxon>Malvaceae</taxon>
        <taxon>Malvoideae</taxon>
        <taxon>Hibiscus</taxon>
    </lineage>
</organism>
<dbReference type="Proteomes" id="UP001472677">
    <property type="component" value="Unassembled WGS sequence"/>
</dbReference>
<evidence type="ECO:0000313" key="2">
    <source>
        <dbReference type="Proteomes" id="UP001472677"/>
    </source>
</evidence>